<keyword evidence="1" id="KW-0472">Membrane</keyword>
<evidence type="ECO:0000256" key="1">
    <source>
        <dbReference type="SAM" id="Phobius"/>
    </source>
</evidence>
<keyword evidence="1" id="KW-0812">Transmembrane</keyword>
<dbReference type="EMBL" id="HACA01024120">
    <property type="protein sequence ID" value="CDW41481.1"/>
    <property type="molecule type" value="Transcribed_RNA"/>
</dbReference>
<reference evidence="2" key="1">
    <citation type="submission" date="2014-05" db="EMBL/GenBank/DDBJ databases">
        <authorList>
            <person name="Chronopoulou M."/>
        </authorList>
    </citation>
    <scope>NUCLEOTIDE SEQUENCE</scope>
    <source>
        <tissue evidence="2">Whole organism</tissue>
    </source>
</reference>
<feature type="transmembrane region" description="Helical" evidence="1">
    <location>
        <begin position="14"/>
        <end position="35"/>
    </location>
</feature>
<evidence type="ECO:0000313" key="2">
    <source>
        <dbReference type="EMBL" id="CDW41481.1"/>
    </source>
</evidence>
<protein>
    <submittedName>
        <fullName evidence="2">Uncharacterized protein</fullName>
    </submittedName>
</protein>
<name>A0A0K2UUW8_LEPSM</name>
<keyword evidence="1" id="KW-1133">Transmembrane helix</keyword>
<sequence>MYWRSSILKFTRRYFFSLTSLHLQILHVIICWGLLI</sequence>
<dbReference type="AlphaFoldDB" id="A0A0K2UUW8"/>
<organism evidence="2">
    <name type="scientific">Lepeophtheirus salmonis</name>
    <name type="common">Salmon louse</name>
    <name type="synonym">Caligus salmonis</name>
    <dbReference type="NCBI Taxonomy" id="72036"/>
    <lineage>
        <taxon>Eukaryota</taxon>
        <taxon>Metazoa</taxon>
        <taxon>Ecdysozoa</taxon>
        <taxon>Arthropoda</taxon>
        <taxon>Crustacea</taxon>
        <taxon>Multicrustacea</taxon>
        <taxon>Hexanauplia</taxon>
        <taxon>Copepoda</taxon>
        <taxon>Siphonostomatoida</taxon>
        <taxon>Caligidae</taxon>
        <taxon>Lepeophtheirus</taxon>
    </lineage>
</organism>
<accession>A0A0K2UUW8</accession>
<proteinExistence type="predicted"/>